<feature type="transmembrane region" description="Helical" evidence="1">
    <location>
        <begin position="247"/>
        <end position="266"/>
    </location>
</feature>
<accession>A0A0P1IQ39</accession>
<dbReference type="RefSeq" id="WP_082625848.1">
    <property type="nucleotide sequence ID" value="NZ_CYTO01000010.1"/>
</dbReference>
<reference evidence="3" key="1">
    <citation type="submission" date="2015-09" db="EMBL/GenBank/DDBJ databases">
        <authorList>
            <person name="Rodrigo-Torres Lidia"/>
            <person name="Arahal R.David."/>
        </authorList>
    </citation>
    <scope>NUCLEOTIDE SEQUENCE [LARGE SCALE GENOMIC DNA]</scope>
    <source>
        <strain evidence="3">CECT 5114</strain>
    </source>
</reference>
<dbReference type="STRING" id="1715691.TA5113_01756"/>
<gene>
    <name evidence="2" type="ORF">TA5114_01495</name>
</gene>
<keyword evidence="1" id="KW-1133">Transmembrane helix</keyword>
<keyword evidence="1" id="KW-0812">Transmembrane</keyword>
<feature type="transmembrane region" description="Helical" evidence="1">
    <location>
        <begin position="145"/>
        <end position="163"/>
    </location>
</feature>
<proteinExistence type="predicted"/>
<keyword evidence="1" id="KW-0472">Membrane</keyword>
<organism evidence="2 3">
    <name type="scientific">Cognatishimia activa</name>
    <dbReference type="NCBI Taxonomy" id="1715691"/>
    <lineage>
        <taxon>Bacteria</taxon>
        <taxon>Pseudomonadati</taxon>
        <taxon>Pseudomonadota</taxon>
        <taxon>Alphaproteobacteria</taxon>
        <taxon>Rhodobacterales</taxon>
        <taxon>Paracoccaceae</taxon>
        <taxon>Cognatishimia</taxon>
    </lineage>
</organism>
<protein>
    <recommendedName>
        <fullName evidence="4">DUF4153 domain-containing protein</fullName>
    </recommendedName>
</protein>
<feature type="transmembrane region" description="Helical" evidence="1">
    <location>
        <begin position="71"/>
        <end position="89"/>
    </location>
</feature>
<feature type="transmembrane region" description="Helical" evidence="1">
    <location>
        <begin position="315"/>
        <end position="336"/>
    </location>
</feature>
<evidence type="ECO:0000256" key="1">
    <source>
        <dbReference type="SAM" id="Phobius"/>
    </source>
</evidence>
<name>A0A0P1IQ39_9RHOB</name>
<feature type="transmembrane region" description="Helical" evidence="1">
    <location>
        <begin position="214"/>
        <end position="235"/>
    </location>
</feature>
<sequence length="582" mass="63994">MQSTRSQHSSEKQHLWMALLGGLAGLSMWVLFELLTDIVENQRLLLWLASATVGFFVLIFALLGSLRWRDAMMGALLLALVDAALLYWASNRFLVVENLLDESYALLAWGVVLLIGAPFMAAALQGRARDYAALFDISWGIVVRYGAAWVFVGLFWGLLMLSNELLEIVGITIIDDLIDLDPVPYLLTGAALGLALSVAQELSDFISPYLPLRLLRLLLPMVLLVVTVFIVALPIQGLSQLFGDFSAAAILMSVAIAAISLISSALDRVDSDGVQSKMMTFATRGLALLLPILAGLATWAIWVRVSTYGWTPERAAASLAALLILAYGVIYGLAVLQGNGWRRMIRQGNIGMALTVLGLSMLWMTPLMDAQRLSAHSQISRYLGGLTEAEGFPAWEITHSWGLAGQNAVAELQSLDAEGHGALLEKLTRAADLNRWEFNQSEGKPSFAALSQQIEEQLKVWPEDHKVPAEYFSNSSRHQLNGWVDACSREKERPCTLVFGPFGHQGTETSLFFVPEAEGGAEGYGASLENNQEPYFYPLMRHDGYRRLTEDQYQKLIAGGYRIGSASRKSLWFGDVEITSDN</sequence>
<feature type="transmembrane region" description="Helical" evidence="1">
    <location>
        <begin position="104"/>
        <end position="124"/>
    </location>
</feature>
<dbReference type="OrthoDB" id="7402611at2"/>
<feature type="transmembrane region" description="Helical" evidence="1">
    <location>
        <begin position="348"/>
        <end position="368"/>
    </location>
</feature>
<keyword evidence="3" id="KW-1185">Reference proteome</keyword>
<dbReference type="EMBL" id="CYUE01000013">
    <property type="protein sequence ID" value="CUK25693.1"/>
    <property type="molecule type" value="Genomic_DNA"/>
</dbReference>
<dbReference type="AlphaFoldDB" id="A0A0P1IQ39"/>
<evidence type="ECO:0000313" key="3">
    <source>
        <dbReference type="Proteomes" id="UP000051184"/>
    </source>
</evidence>
<feature type="transmembrane region" description="Helical" evidence="1">
    <location>
        <begin position="44"/>
        <end position="64"/>
    </location>
</feature>
<dbReference type="Proteomes" id="UP000051184">
    <property type="component" value="Unassembled WGS sequence"/>
</dbReference>
<evidence type="ECO:0008006" key="4">
    <source>
        <dbReference type="Google" id="ProtNLM"/>
    </source>
</evidence>
<feature type="transmembrane region" description="Helical" evidence="1">
    <location>
        <begin position="286"/>
        <end position="303"/>
    </location>
</feature>
<feature type="transmembrane region" description="Helical" evidence="1">
    <location>
        <begin position="15"/>
        <end position="32"/>
    </location>
</feature>
<evidence type="ECO:0000313" key="2">
    <source>
        <dbReference type="EMBL" id="CUK25693.1"/>
    </source>
</evidence>